<dbReference type="NCBIfam" id="TIGR00492">
    <property type="entry name" value="alr"/>
    <property type="match status" value="1"/>
</dbReference>
<dbReference type="Pfam" id="PF00842">
    <property type="entry name" value="Ala_racemase_C"/>
    <property type="match status" value="1"/>
</dbReference>
<evidence type="ECO:0000256" key="7">
    <source>
        <dbReference type="ARBA" id="ARBA00037912"/>
    </source>
</evidence>
<dbReference type="Pfam" id="PF01168">
    <property type="entry name" value="Ala_racemase_N"/>
    <property type="match status" value="1"/>
</dbReference>
<dbReference type="InterPro" id="IPR009006">
    <property type="entry name" value="Ala_racemase/Decarboxylase_C"/>
</dbReference>
<comment type="catalytic activity">
    <reaction evidence="1">
        <text>L-alanine = D-alanine</text>
        <dbReference type="Rhea" id="RHEA:20249"/>
        <dbReference type="ChEBI" id="CHEBI:57416"/>
        <dbReference type="ChEBI" id="CHEBI:57972"/>
        <dbReference type="EC" id="5.1.1.1"/>
    </reaction>
</comment>
<evidence type="ECO:0000256" key="2">
    <source>
        <dbReference type="ARBA" id="ARBA00001933"/>
    </source>
</evidence>
<feature type="domain" description="Alanine racemase C-terminal" evidence="8">
    <location>
        <begin position="219"/>
        <end position="343"/>
    </location>
</feature>
<dbReference type="GO" id="GO:0005829">
    <property type="term" value="C:cytosol"/>
    <property type="evidence" value="ECO:0007669"/>
    <property type="project" value="TreeGrafter"/>
</dbReference>
<dbReference type="EMBL" id="NRJF01000245">
    <property type="protein sequence ID" value="RIY32124.1"/>
    <property type="molecule type" value="Genomic_DNA"/>
</dbReference>
<dbReference type="RefSeq" id="WP_119535249.1">
    <property type="nucleotide sequence ID" value="NZ_NRJF01000245.1"/>
</dbReference>
<dbReference type="PRINTS" id="PR00992">
    <property type="entry name" value="ALARACEMASE"/>
</dbReference>
<dbReference type="Proteomes" id="UP000265964">
    <property type="component" value="Unassembled WGS sequence"/>
</dbReference>
<dbReference type="SUPFAM" id="SSF51419">
    <property type="entry name" value="PLP-binding barrel"/>
    <property type="match status" value="1"/>
</dbReference>
<protein>
    <recommendedName>
        <fullName evidence="4">alanine racemase</fullName>
        <ecNumber evidence="4">5.1.1.1</ecNumber>
    </recommendedName>
</protein>
<dbReference type="InterPro" id="IPR001608">
    <property type="entry name" value="Ala_racemase_N"/>
</dbReference>
<name>A0A3A1Y7R1_9GAMM</name>
<comment type="cofactor">
    <cofactor evidence="2">
        <name>pyridoxal 5'-phosphate</name>
        <dbReference type="ChEBI" id="CHEBI:597326"/>
    </cofactor>
</comment>
<dbReference type="InterPro" id="IPR029066">
    <property type="entry name" value="PLP-binding_barrel"/>
</dbReference>
<dbReference type="GO" id="GO:0030632">
    <property type="term" value="P:D-alanine biosynthetic process"/>
    <property type="evidence" value="ECO:0007669"/>
    <property type="project" value="TreeGrafter"/>
</dbReference>
<evidence type="ECO:0000256" key="1">
    <source>
        <dbReference type="ARBA" id="ARBA00000316"/>
    </source>
</evidence>
<dbReference type="InterPro" id="IPR000821">
    <property type="entry name" value="Ala_racemase"/>
</dbReference>
<comment type="pathway">
    <text evidence="7">Amino-acid biosynthesis; D-alanine biosynthesis; D-alanine from L-alanine: step 1/1.</text>
</comment>
<dbReference type="GO" id="GO:0008784">
    <property type="term" value="F:alanine racemase activity"/>
    <property type="evidence" value="ECO:0007669"/>
    <property type="project" value="UniProtKB-EC"/>
</dbReference>
<evidence type="ECO:0000256" key="3">
    <source>
        <dbReference type="ARBA" id="ARBA00007880"/>
    </source>
</evidence>
<reference evidence="9 10" key="1">
    <citation type="submission" date="2017-08" db="EMBL/GenBank/DDBJ databases">
        <title>Reclassification of Bisgaard taxon 37 and 44.</title>
        <authorList>
            <person name="Christensen H."/>
        </authorList>
    </citation>
    <scope>NUCLEOTIDE SEQUENCE [LARGE SCALE GENOMIC DNA]</scope>
    <source>
        <strain evidence="9 10">EEAB3T1</strain>
    </source>
</reference>
<evidence type="ECO:0000256" key="4">
    <source>
        <dbReference type="ARBA" id="ARBA00013089"/>
    </source>
</evidence>
<keyword evidence="10" id="KW-1185">Reference proteome</keyword>
<dbReference type="InterPro" id="IPR011079">
    <property type="entry name" value="Ala_racemase_C"/>
</dbReference>
<keyword evidence="5" id="KW-0663">Pyridoxal phosphate</keyword>
<comment type="similarity">
    <text evidence="3">Belongs to the alanine racemase family.</text>
</comment>
<dbReference type="EC" id="5.1.1.1" evidence="4"/>
<dbReference type="SUPFAM" id="SSF50621">
    <property type="entry name" value="Alanine racemase C-terminal domain-like"/>
    <property type="match status" value="1"/>
</dbReference>
<dbReference type="AlphaFoldDB" id="A0A3A1Y7R1"/>
<keyword evidence="6" id="KW-0413">Isomerase</keyword>
<evidence type="ECO:0000256" key="6">
    <source>
        <dbReference type="ARBA" id="ARBA00023235"/>
    </source>
</evidence>
<comment type="caution">
    <text evidence="9">The sequence shown here is derived from an EMBL/GenBank/DDBJ whole genome shotgun (WGS) entry which is preliminary data.</text>
</comment>
<gene>
    <name evidence="9" type="primary">alr</name>
    <name evidence="9" type="ORF">CKF59_07160</name>
</gene>
<dbReference type="PANTHER" id="PTHR30511:SF4">
    <property type="entry name" value="ALANINE RACEMASE, BIOSYNTHETIC"/>
    <property type="match status" value="1"/>
</dbReference>
<dbReference type="OrthoDB" id="9813814at2"/>
<evidence type="ECO:0000313" key="9">
    <source>
        <dbReference type="EMBL" id="RIY32124.1"/>
    </source>
</evidence>
<organism evidence="9 10">
    <name type="scientific">Psittacicella gerlachiana</name>
    <dbReference type="NCBI Taxonomy" id="2028574"/>
    <lineage>
        <taxon>Bacteria</taxon>
        <taxon>Pseudomonadati</taxon>
        <taxon>Pseudomonadota</taxon>
        <taxon>Gammaproteobacteria</taxon>
        <taxon>Pasteurellales</taxon>
        <taxon>Psittacicellaceae</taxon>
        <taxon>Psittacicella</taxon>
    </lineage>
</organism>
<proteinExistence type="inferred from homology"/>
<dbReference type="PANTHER" id="PTHR30511">
    <property type="entry name" value="ALANINE RACEMASE"/>
    <property type="match status" value="1"/>
</dbReference>
<evidence type="ECO:0000259" key="8">
    <source>
        <dbReference type="SMART" id="SM01005"/>
    </source>
</evidence>
<sequence>MRYPKAVINTKTLQHNISLIQDQNPEAHIIALVNANAYGHGIIEISRALDNNVAALATTRLDEAETIRDNGVNTPIIVLQGFTNLVELFKVVDLKVQVVVSNEMQLELIEQYQEHLSGLKIWLLLQSPKNYLGFNQEQISQAYKGLRKIKGIRSIGLMTYTDSQEAIDLTAKHPFTDLALMDNQIKHLPDLPAQIWLSSGVQLYGLESKEFYINNLITVMNLETLIVQIHYRKAGDQIGYGSTYTVTQDTYIGVVAMGYGDGYPRNAPTGTPVWVNGREVPIVGRVSMDMLTVDLGQELIDKVGDKVYLWGDKLNIEKVSSKVNIADYELTSYLTERVKHEFN</sequence>
<dbReference type="Gene3D" id="3.20.20.10">
    <property type="entry name" value="Alanine racemase"/>
    <property type="match status" value="1"/>
</dbReference>
<dbReference type="Gene3D" id="2.40.37.10">
    <property type="entry name" value="Lyase, Ornithine Decarboxylase, Chain A, domain 1"/>
    <property type="match status" value="1"/>
</dbReference>
<dbReference type="SMART" id="SM01005">
    <property type="entry name" value="Ala_racemase_C"/>
    <property type="match status" value="1"/>
</dbReference>
<evidence type="ECO:0000313" key="10">
    <source>
        <dbReference type="Proteomes" id="UP000265964"/>
    </source>
</evidence>
<accession>A0A3A1Y7R1</accession>
<dbReference type="GO" id="GO:0030170">
    <property type="term" value="F:pyridoxal phosphate binding"/>
    <property type="evidence" value="ECO:0007669"/>
    <property type="project" value="TreeGrafter"/>
</dbReference>
<evidence type="ECO:0000256" key="5">
    <source>
        <dbReference type="ARBA" id="ARBA00022898"/>
    </source>
</evidence>